<evidence type="ECO:0000313" key="4">
    <source>
        <dbReference type="EMBL" id="MFC0314541.1"/>
    </source>
</evidence>
<dbReference type="PANTHER" id="PTHR24305">
    <property type="entry name" value="CYTOCHROME P450"/>
    <property type="match status" value="1"/>
</dbReference>
<keyword evidence="5" id="KW-1185">Reference proteome</keyword>
<dbReference type="Proteomes" id="UP001589783">
    <property type="component" value="Unassembled WGS sequence"/>
</dbReference>
<evidence type="ECO:0000256" key="2">
    <source>
        <dbReference type="ARBA" id="ARBA00010617"/>
    </source>
</evidence>
<dbReference type="InterPro" id="IPR001128">
    <property type="entry name" value="Cyt_P450"/>
</dbReference>
<sequence length="467" mass="50758">MKLDTRLPHPGPRVPILGDVFGADRDRPTQHEMALAAELGPIFERKLLDTHLVLVAGGELAGQCNDEDRWARALAGPTLKFRGIVGAGLFTAKTSDPLWGQARRILDPGFAQSALRLYHAAMQSVADDLIAHWDGRERVDVHEAMTNATLEVIARAGFSRNLGLFTDGGADPQVQTMLTALDQVLSWASESSNDLPVVGQVRGFLQQRAFAANLAQTRAYIDAIVADRVSGAEVGGDDLLGLMLDTVDPETGAKLPLDNVRDQVLTFLVAGHETTAALLEVTLWYLAARPDLAQRVVDEGRSRGFDYSGVAGMRTTRNVLNESLRLWPPVPGMFRVARTDQQLGGYDIPAGHAVFVLTLAAQRDAQVWGPTADRFDPDRWDAKALRRYPDRYFTPFGTGPRSCIGRAFAMQESALLISKICDAFVLDHVDEVGDEPVMRERGTLRPAPFSVAIAPRPGASVPTPPTG</sequence>
<comment type="similarity">
    <text evidence="2 3">Belongs to the cytochrome P450 family.</text>
</comment>
<dbReference type="PRINTS" id="PR00463">
    <property type="entry name" value="EP450I"/>
</dbReference>
<dbReference type="InterPro" id="IPR050121">
    <property type="entry name" value="Cytochrome_P450_monoxygenase"/>
</dbReference>
<dbReference type="InterPro" id="IPR002401">
    <property type="entry name" value="Cyt_P450_E_grp-I"/>
</dbReference>
<keyword evidence="3" id="KW-0503">Monooxygenase</keyword>
<evidence type="ECO:0000256" key="1">
    <source>
        <dbReference type="ARBA" id="ARBA00001971"/>
    </source>
</evidence>
<keyword evidence="3" id="KW-0479">Metal-binding</keyword>
<comment type="caution">
    <text evidence="4">The sequence shown here is derived from an EMBL/GenBank/DDBJ whole genome shotgun (WGS) entry which is preliminary data.</text>
</comment>
<dbReference type="PANTHER" id="PTHR24305:SF166">
    <property type="entry name" value="CYTOCHROME P450 12A4, MITOCHONDRIAL-RELATED"/>
    <property type="match status" value="1"/>
</dbReference>
<dbReference type="Pfam" id="PF00067">
    <property type="entry name" value="p450"/>
    <property type="match status" value="1"/>
</dbReference>
<dbReference type="PRINTS" id="PR00385">
    <property type="entry name" value="P450"/>
</dbReference>
<evidence type="ECO:0000256" key="3">
    <source>
        <dbReference type="RuleBase" id="RU000461"/>
    </source>
</evidence>
<dbReference type="PROSITE" id="PS00086">
    <property type="entry name" value="CYTOCHROME_P450"/>
    <property type="match status" value="1"/>
</dbReference>
<reference evidence="4 5" key="1">
    <citation type="submission" date="2024-09" db="EMBL/GenBank/DDBJ databases">
        <authorList>
            <person name="Sun Q."/>
            <person name="Mori K."/>
        </authorList>
    </citation>
    <scope>NUCLEOTIDE SEQUENCE [LARGE SCALE GENOMIC DNA]</scope>
    <source>
        <strain evidence="4 5">CCM 7957</strain>
    </source>
</reference>
<dbReference type="InterPro" id="IPR036396">
    <property type="entry name" value="Cyt_P450_sf"/>
</dbReference>
<dbReference type="RefSeq" id="WP_382362415.1">
    <property type="nucleotide sequence ID" value="NZ_JBHLWV010000016.1"/>
</dbReference>
<name>A0ABV6H6P4_9ACTN</name>
<gene>
    <name evidence="4" type="ORF">ACFFJD_06720</name>
</gene>
<dbReference type="Gene3D" id="1.10.630.10">
    <property type="entry name" value="Cytochrome P450"/>
    <property type="match status" value="1"/>
</dbReference>
<dbReference type="InterPro" id="IPR017972">
    <property type="entry name" value="Cyt_P450_CS"/>
</dbReference>
<evidence type="ECO:0000313" key="5">
    <source>
        <dbReference type="Proteomes" id="UP001589783"/>
    </source>
</evidence>
<accession>A0ABV6H6P4</accession>
<dbReference type="EMBL" id="JBHLWV010000016">
    <property type="protein sequence ID" value="MFC0314541.1"/>
    <property type="molecule type" value="Genomic_DNA"/>
</dbReference>
<keyword evidence="3" id="KW-0408">Iron</keyword>
<keyword evidence="3" id="KW-0560">Oxidoreductase</keyword>
<dbReference type="SUPFAM" id="SSF48264">
    <property type="entry name" value="Cytochrome P450"/>
    <property type="match status" value="1"/>
</dbReference>
<proteinExistence type="inferred from homology"/>
<protein>
    <submittedName>
        <fullName evidence="4">Cytochrome P450</fullName>
    </submittedName>
</protein>
<organism evidence="4 5">
    <name type="scientific">Gordonia phosphorivorans</name>
    <dbReference type="NCBI Taxonomy" id="1056982"/>
    <lineage>
        <taxon>Bacteria</taxon>
        <taxon>Bacillati</taxon>
        <taxon>Actinomycetota</taxon>
        <taxon>Actinomycetes</taxon>
        <taxon>Mycobacteriales</taxon>
        <taxon>Gordoniaceae</taxon>
        <taxon>Gordonia</taxon>
    </lineage>
</organism>
<keyword evidence="3" id="KW-0349">Heme</keyword>
<comment type="cofactor">
    <cofactor evidence="1">
        <name>heme</name>
        <dbReference type="ChEBI" id="CHEBI:30413"/>
    </cofactor>
</comment>